<evidence type="ECO:0000256" key="4">
    <source>
        <dbReference type="ARBA" id="ARBA00012173"/>
    </source>
</evidence>
<dbReference type="UniPathway" id="UPA00253">
    <property type="reaction ID" value="UER00326"/>
</dbReference>
<keyword evidence="7 11" id="KW-0274">FAD</keyword>
<organism evidence="14 15">
    <name type="scientific">Commensalibacter melissae</name>
    <dbReference type="NCBI Taxonomy" id="2070537"/>
    <lineage>
        <taxon>Bacteria</taxon>
        <taxon>Pseudomonadati</taxon>
        <taxon>Pseudomonadota</taxon>
        <taxon>Alphaproteobacteria</taxon>
        <taxon>Acetobacterales</taxon>
        <taxon>Acetobacteraceae</taxon>
    </lineage>
</organism>
<keyword evidence="5 11" id="KW-0285">Flavoprotein</keyword>
<evidence type="ECO:0000256" key="2">
    <source>
        <dbReference type="ARBA" id="ARBA00004950"/>
    </source>
</evidence>
<comment type="pathway">
    <text evidence="2 11">Cofactor biosynthesis; NAD(+) biosynthesis; iminoaspartate from L-aspartate (oxidase route): step 1/1.</text>
</comment>
<dbReference type="Pfam" id="PF00890">
    <property type="entry name" value="FAD_binding_2"/>
    <property type="match status" value="1"/>
</dbReference>
<dbReference type="SUPFAM" id="SSF56425">
    <property type="entry name" value="Succinate dehydrogenase/fumarate reductase flavoprotein, catalytic domain"/>
    <property type="match status" value="1"/>
</dbReference>
<comment type="catalytic activity">
    <reaction evidence="9">
        <text>L-aspartate + O2 = iminosuccinate + H2O2</text>
        <dbReference type="Rhea" id="RHEA:25876"/>
        <dbReference type="ChEBI" id="CHEBI:15379"/>
        <dbReference type="ChEBI" id="CHEBI:16240"/>
        <dbReference type="ChEBI" id="CHEBI:29991"/>
        <dbReference type="ChEBI" id="CHEBI:77875"/>
        <dbReference type="EC" id="1.4.3.16"/>
    </reaction>
    <physiologicalReaction direction="left-to-right" evidence="9">
        <dbReference type="Rhea" id="RHEA:25877"/>
    </physiologicalReaction>
</comment>
<dbReference type="FunFam" id="3.90.700.10:FF:000002">
    <property type="entry name" value="L-aspartate oxidase"/>
    <property type="match status" value="1"/>
</dbReference>
<dbReference type="PRINTS" id="PR00368">
    <property type="entry name" value="FADPNR"/>
</dbReference>
<keyword evidence="15" id="KW-1185">Reference proteome</keyword>
<dbReference type="PANTHER" id="PTHR42716">
    <property type="entry name" value="L-ASPARTATE OXIDASE"/>
    <property type="match status" value="1"/>
</dbReference>
<dbReference type="GO" id="GO:0034628">
    <property type="term" value="P:'de novo' NAD+ biosynthetic process from L-aspartate"/>
    <property type="evidence" value="ECO:0007669"/>
    <property type="project" value="TreeGrafter"/>
</dbReference>
<dbReference type="EC" id="1.4.3.16" evidence="4 10"/>
<evidence type="ECO:0000313" key="14">
    <source>
        <dbReference type="EMBL" id="PXY99782.1"/>
    </source>
</evidence>
<dbReference type="Pfam" id="PF02910">
    <property type="entry name" value="Succ_DH_flav_C"/>
    <property type="match status" value="1"/>
</dbReference>
<comment type="subcellular location">
    <subcellularLocation>
        <location evidence="11">Cytoplasm</location>
    </subcellularLocation>
</comment>
<evidence type="ECO:0000256" key="11">
    <source>
        <dbReference type="RuleBase" id="RU362049"/>
    </source>
</evidence>
<evidence type="ECO:0000259" key="13">
    <source>
        <dbReference type="Pfam" id="PF02910"/>
    </source>
</evidence>
<dbReference type="SUPFAM" id="SSF51905">
    <property type="entry name" value="FAD/NAD(P)-binding domain"/>
    <property type="match status" value="1"/>
</dbReference>
<dbReference type="Proteomes" id="UP000247565">
    <property type="component" value="Unassembled WGS sequence"/>
</dbReference>
<dbReference type="Gene3D" id="3.90.700.10">
    <property type="entry name" value="Succinate dehydrogenase/fumarate reductase flavoprotein, catalytic domain"/>
    <property type="match status" value="1"/>
</dbReference>
<dbReference type="SUPFAM" id="SSF46977">
    <property type="entry name" value="Succinate dehydrogenase/fumarate reductase flavoprotein C-terminal domain"/>
    <property type="match status" value="1"/>
</dbReference>
<name>A0A318N5H3_9PROT</name>
<evidence type="ECO:0000313" key="15">
    <source>
        <dbReference type="Proteomes" id="UP000247565"/>
    </source>
</evidence>
<evidence type="ECO:0000256" key="6">
    <source>
        <dbReference type="ARBA" id="ARBA00022642"/>
    </source>
</evidence>
<dbReference type="PANTHER" id="PTHR42716:SF2">
    <property type="entry name" value="L-ASPARTATE OXIDASE, CHLOROPLASTIC"/>
    <property type="match status" value="1"/>
</dbReference>
<dbReference type="EMBL" id="QGLT01000004">
    <property type="protein sequence ID" value="PXY99782.1"/>
    <property type="molecule type" value="Genomic_DNA"/>
</dbReference>
<evidence type="ECO:0000256" key="7">
    <source>
        <dbReference type="ARBA" id="ARBA00022827"/>
    </source>
</evidence>
<dbReference type="InterPro" id="IPR003953">
    <property type="entry name" value="FAD-dep_OxRdtase_2_FAD-bd"/>
</dbReference>
<dbReference type="AlphaFoldDB" id="A0A318N5H3"/>
<evidence type="ECO:0000256" key="1">
    <source>
        <dbReference type="ARBA" id="ARBA00001974"/>
    </source>
</evidence>
<reference evidence="14 15" key="1">
    <citation type="submission" date="2018-05" db="EMBL/GenBank/DDBJ databases">
        <title>Reference genomes for bee gut microbiota database.</title>
        <authorList>
            <person name="Ellegaard K.M."/>
        </authorList>
    </citation>
    <scope>NUCLEOTIDE SEQUENCE [LARGE SCALE GENOMIC DNA]</scope>
    <source>
        <strain evidence="14 15">ESL0284</strain>
    </source>
</reference>
<feature type="domain" description="FAD-dependent oxidoreductase 2 FAD-binding" evidence="12">
    <location>
        <begin position="9"/>
        <end position="375"/>
    </location>
</feature>
<proteinExistence type="inferred from homology"/>
<keyword evidence="6 11" id="KW-0662">Pyridine nucleotide biosynthesis</keyword>
<accession>A0A318N5H3</accession>
<comment type="function">
    <text evidence="11">Catalyzes the oxidation of L-aspartate to iminoaspartate.</text>
</comment>
<dbReference type="InterPro" id="IPR005288">
    <property type="entry name" value="NadB"/>
</dbReference>
<dbReference type="InterPro" id="IPR036188">
    <property type="entry name" value="FAD/NAD-bd_sf"/>
</dbReference>
<dbReference type="InterPro" id="IPR027477">
    <property type="entry name" value="Succ_DH/fumarate_Rdtase_cat_sf"/>
</dbReference>
<dbReference type="GO" id="GO:0005737">
    <property type="term" value="C:cytoplasm"/>
    <property type="evidence" value="ECO:0007669"/>
    <property type="project" value="UniProtKB-SubCell"/>
</dbReference>
<dbReference type="Gene3D" id="1.20.58.100">
    <property type="entry name" value="Fumarate reductase/succinate dehydrogenase flavoprotein-like, C-terminal domain"/>
    <property type="match status" value="1"/>
</dbReference>
<comment type="similarity">
    <text evidence="3 11">Belongs to the FAD-dependent oxidoreductase 2 family. NadB subfamily.</text>
</comment>
<comment type="cofactor">
    <cofactor evidence="1 11">
        <name>FAD</name>
        <dbReference type="ChEBI" id="CHEBI:57692"/>
    </cofactor>
</comment>
<evidence type="ECO:0000256" key="10">
    <source>
        <dbReference type="NCBIfam" id="TIGR00551"/>
    </source>
</evidence>
<dbReference type="InterPro" id="IPR015939">
    <property type="entry name" value="Fum_Rdtase/Succ_DH_flav-like_C"/>
</dbReference>
<sequence length="506" mass="55141">MKNIMQSPVVVIGSGLAGLMTALQLAPLPVLLLTQGKIGQETSSIYAQGGIAAASHEEKDSSAHIEDTLRAGAGLCDQKAVATILDDGRKAIEVLEKYGVIFDHDRHGRPRLGLEGAHSHRRIFHIDGDASGRGIIKVLTEAVLRTPSITVMENTIAVRLLKDKNKIRGVIIQIEGQFRSIVTSTIVLATGGIGGLFEESTNPLQNYGQGLILAADIGAVLADLEFIQFHPTALDANIFPKTLISEAVRGEGAVLVNSDNQRFLANTEGQELASRDVVARAIYHQTIQGKKVYLDARKALGKGFKTRFPTIAQLCHQVGIDPSMDLIPVKPVEHFHMGGIKTNLNGETTIKGLWAVGEVASTGLHGANRLASNSLLEATVMAMRAAKAILDNHPSIQSNDNEIDETGIVISDRLPFVKKIMQKDLNIIRDEDTLRSAIRQFLTLVNEHDDQYVLNPEQIALMIAVSAFLRKESRGAHYRQDYPATLEKANRSFISFDQAYQYAKTL</sequence>
<comment type="caution">
    <text evidence="14">The sequence shown here is derived from an EMBL/GenBank/DDBJ whole genome shotgun (WGS) entry which is preliminary data.</text>
</comment>
<dbReference type="RefSeq" id="WP_110439402.1">
    <property type="nucleotide sequence ID" value="NZ_CP046393.1"/>
</dbReference>
<evidence type="ECO:0000256" key="5">
    <source>
        <dbReference type="ARBA" id="ARBA00022630"/>
    </source>
</evidence>
<dbReference type="NCBIfam" id="TIGR00551">
    <property type="entry name" value="nadB"/>
    <property type="match status" value="1"/>
</dbReference>
<evidence type="ECO:0000259" key="12">
    <source>
        <dbReference type="Pfam" id="PF00890"/>
    </source>
</evidence>
<dbReference type="OrthoDB" id="9806724at2"/>
<evidence type="ECO:0000256" key="9">
    <source>
        <dbReference type="ARBA" id="ARBA00048305"/>
    </source>
</evidence>
<feature type="domain" description="Fumarate reductase/succinate dehydrogenase flavoprotein-like C-terminal" evidence="13">
    <location>
        <begin position="418"/>
        <end position="485"/>
    </location>
</feature>
<protein>
    <recommendedName>
        <fullName evidence="4 10">L-aspartate oxidase</fullName>
        <ecNumber evidence="4 10">1.4.3.16</ecNumber>
    </recommendedName>
</protein>
<dbReference type="GO" id="GO:0008734">
    <property type="term" value="F:L-aspartate oxidase activity"/>
    <property type="evidence" value="ECO:0007669"/>
    <property type="project" value="UniProtKB-UniRule"/>
</dbReference>
<keyword evidence="8 11" id="KW-0560">Oxidoreductase</keyword>
<evidence type="ECO:0000256" key="8">
    <source>
        <dbReference type="ARBA" id="ARBA00023002"/>
    </source>
</evidence>
<evidence type="ECO:0000256" key="3">
    <source>
        <dbReference type="ARBA" id="ARBA00008562"/>
    </source>
</evidence>
<dbReference type="Gene3D" id="3.50.50.60">
    <property type="entry name" value="FAD/NAD(P)-binding domain"/>
    <property type="match status" value="1"/>
</dbReference>
<gene>
    <name evidence="14" type="ORF">DK869_07525</name>
</gene>
<dbReference type="NCBIfam" id="NF005701">
    <property type="entry name" value="PRK07512.1"/>
    <property type="match status" value="1"/>
</dbReference>
<dbReference type="InterPro" id="IPR037099">
    <property type="entry name" value="Fum_R/Succ_DH_flav-like_C_sf"/>
</dbReference>